<dbReference type="RefSeq" id="WP_214623542.1">
    <property type="nucleotide sequence ID" value="NZ_JAHGAW010000007.1"/>
</dbReference>
<evidence type="ECO:0000259" key="1">
    <source>
        <dbReference type="Pfam" id="PF03992"/>
    </source>
</evidence>
<dbReference type="InterPro" id="IPR011008">
    <property type="entry name" value="Dimeric_a/b-barrel"/>
</dbReference>
<keyword evidence="2" id="KW-0503">Monooxygenase</keyword>
<name>A0A9X1IRU8_9SPHN</name>
<dbReference type="SUPFAM" id="SSF54909">
    <property type="entry name" value="Dimeric alpha+beta barrel"/>
    <property type="match status" value="1"/>
</dbReference>
<dbReference type="EMBL" id="JAHGAW010000007">
    <property type="protein sequence ID" value="MBT2187500.1"/>
    <property type="molecule type" value="Genomic_DNA"/>
</dbReference>
<keyword evidence="2" id="KW-0560">Oxidoreductase</keyword>
<dbReference type="Gene3D" id="3.30.70.100">
    <property type="match status" value="1"/>
</dbReference>
<dbReference type="GO" id="GO:0004497">
    <property type="term" value="F:monooxygenase activity"/>
    <property type="evidence" value="ECO:0007669"/>
    <property type="project" value="UniProtKB-KW"/>
</dbReference>
<dbReference type="AlphaFoldDB" id="A0A9X1IRU8"/>
<feature type="domain" description="ABM" evidence="1">
    <location>
        <begin position="11"/>
        <end position="67"/>
    </location>
</feature>
<proteinExistence type="predicted"/>
<comment type="caution">
    <text evidence="2">The sequence shown here is derived from an EMBL/GenBank/DDBJ whole genome shotgun (WGS) entry which is preliminary data.</text>
</comment>
<dbReference type="InterPro" id="IPR007138">
    <property type="entry name" value="ABM_dom"/>
</dbReference>
<reference evidence="2" key="1">
    <citation type="submission" date="2021-05" db="EMBL/GenBank/DDBJ databases">
        <title>Genome of Sphingobium sp. strain.</title>
        <authorList>
            <person name="Fan R."/>
        </authorList>
    </citation>
    <scope>NUCLEOTIDE SEQUENCE</scope>
    <source>
        <strain evidence="2">H33</strain>
    </source>
</reference>
<keyword evidence="3" id="KW-1185">Reference proteome</keyword>
<accession>A0A9X1IRU8</accession>
<dbReference type="Pfam" id="PF03992">
    <property type="entry name" value="ABM"/>
    <property type="match status" value="1"/>
</dbReference>
<protein>
    <submittedName>
        <fullName evidence="2">Antibiotic biosynthesis monooxygenase</fullName>
    </submittedName>
</protein>
<evidence type="ECO:0000313" key="2">
    <source>
        <dbReference type="EMBL" id="MBT2187500.1"/>
    </source>
</evidence>
<sequence length="96" mass="10177">MTVARLYIVPAAEGKSAAMEEALLGVSKVVEKADGSEGVEILRDLGNEHRFILIEKWASEEHHAKSLANLPEGTLDPVKAAAGGPPDGAYYGYIKG</sequence>
<organism evidence="2 3">
    <name type="scientific">Sphingobium nicotianae</name>
    <dbReference type="NCBI Taxonomy" id="2782607"/>
    <lineage>
        <taxon>Bacteria</taxon>
        <taxon>Pseudomonadati</taxon>
        <taxon>Pseudomonadota</taxon>
        <taxon>Alphaproteobacteria</taxon>
        <taxon>Sphingomonadales</taxon>
        <taxon>Sphingomonadaceae</taxon>
        <taxon>Sphingobium</taxon>
    </lineage>
</organism>
<dbReference type="Proteomes" id="UP001138757">
    <property type="component" value="Unassembled WGS sequence"/>
</dbReference>
<gene>
    <name evidence="2" type="ORF">KK488_11150</name>
</gene>
<evidence type="ECO:0000313" key="3">
    <source>
        <dbReference type="Proteomes" id="UP001138757"/>
    </source>
</evidence>